<accession>A0ABP9HHG4</accession>
<dbReference type="Proteomes" id="UP001500610">
    <property type="component" value="Unassembled WGS sequence"/>
</dbReference>
<reference evidence="2" key="1">
    <citation type="journal article" date="2019" name="Int. J. Syst. Evol. Microbiol.">
        <title>The Global Catalogue of Microorganisms (GCM) 10K type strain sequencing project: providing services to taxonomists for standard genome sequencing and annotation.</title>
        <authorList>
            <consortium name="The Broad Institute Genomics Platform"/>
            <consortium name="The Broad Institute Genome Sequencing Center for Infectious Disease"/>
            <person name="Wu L."/>
            <person name="Ma J."/>
        </authorList>
    </citation>
    <scope>NUCLEOTIDE SEQUENCE [LARGE SCALE GENOMIC DNA]</scope>
    <source>
        <strain evidence="2">JCM 17657</strain>
    </source>
</reference>
<dbReference type="RefSeq" id="WP_308112569.1">
    <property type="nucleotide sequence ID" value="NZ_BAABIV010000002.1"/>
</dbReference>
<name>A0ABP9HHG4_9ACTN</name>
<evidence type="ECO:0000313" key="1">
    <source>
        <dbReference type="EMBL" id="GAA4970832.1"/>
    </source>
</evidence>
<organism evidence="1 2">
    <name type="scientific">Streptomyces hyderabadensis</name>
    <dbReference type="NCBI Taxonomy" id="598549"/>
    <lineage>
        <taxon>Bacteria</taxon>
        <taxon>Bacillati</taxon>
        <taxon>Actinomycetota</taxon>
        <taxon>Actinomycetes</taxon>
        <taxon>Kitasatosporales</taxon>
        <taxon>Streptomycetaceae</taxon>
        <taxon>Streptomyces</taxon>
    </lineage>
</organism>
<gene>
    <name evidence="1" type="ORF">GCM10023257_03490</name>
</gene>
<evidence type="ECO:0000313" key="2">
    <source>
        <dbReference type="Proteomes" id="UP001500610"/>
    </source>
</evidence>
<protein>
    <submittedName>
        <fullName evidence="1">Uncharacterized protein</fullName>
    </submittedName>
</protein>
<keyword evidence="2" id="KW-1185">Reference proteome</keyword>
<dbReference type="EMBL" id="BAABIV010000002">
    <property type="protein sequence ID" value="GAA4970832.1"/>
    <property type="molecule type" value="Genomic_DNA"/>
</dbReference>
<sequence>MTGSPRPARRPSFGIMTPSPQVGYADLLLVWRAADGIPQIEHA</sequence>
<proteinExistence type="predicted"/>
<comment type="caution">
    <text evidence="1">The sequence shown here is derived from an EMBL/GenBank/DDBJ whole genome shotgun (WGS) entry which is preliminary data.</text>
</comment>